<proteinExistence type="predicted"/>
<feature type="transmembrane region" description="Helical" evidence="13">
    <location>
        <begin position="385"/>
        <end position="408"/>
    </location>
</feature>
<evidence type="ECO:0000256" key="12">
    <source>
        <dbReference type="ARBA" id="ARBA00023136"/>
    </source>
</evidence>
<evidence type="ECO:0000256" key="6">
    <source>
        <dbReference type="ARBA" id="ARBA00022692"/>
    </source>
</evidence>
<evidence type="ECO:0000256" key="4">
    <source>
        <dbReference type="ARBA" id="ARBA00022553"/>
    </source>
</evidence>
<dbReference type="InterPro" id="IPR005467">
    <property type="entry name" value="His_kinase_dom"/>
</dbReference>
<dbReference type="InterPro" id="IPR003661">
    <property type="entry name" value="HisK_dim/P_dom"/>
</dbReference>
<comment type="subcellular location">
    <subcellularLocation>
        <location evidence="2">Membrane</location>
        <topology evidence="2">Multi-pass membrane protein</topology>
    </subcellularLocation>
</comment>
<evidence type="ECO:0000256" key="3">
    <source>
        <dbReference type="ARBA" id="ARBA00012438"/>
    </source>
</evidence>
<accession>A0ABM8Z4W9</accession>
<dbReference type="SMART" id="SM00388">
    <property type="entry name" value="HisKA"/>
    <property type="match status" value="1"/>
</dbReference>
<evidence type="ECO:0000313" key="16">
    <source>
        <dbReference type="Proteomes" id="UP000789707"/>
    </source>
</evidence>
<dbReference type="Pfam" id="PF02518">
    <property type="entry name" value="HATPase_c"/>
    <property type="match status" value="1"/>
</dbReference>
<dbReference type="RefSeq" id="WP_230096492.1">
    <property type="nucleotide sequence ID" value="NZ_CAKKNS010000002.1"/>
</dbReference>
<dbReference type="InterPro" id="IPR038318">
    <property type="entry name" value="KdpD_sf"/>
</dbReference>
<keyword evidence="16" id="KW-1185">Reference proteome</keyword>
<dbReference type="Pfam" id="PF00582">
    <property type="entry name" value="Usp"/>
    <property type="match status" value="1"/>
</dbReference>
<dbReference type="SUPFAM" id="SSF47384">
    <property type="entry name" value="Homodimeric domain of signal transducing histidine kinase"/>
    <property type="match status" value="1"/>
</dbReference>
<evidence type="ECO:0000256" key="10">
    <source>
        <dbReference type="ARBA" id="ARBA00022989"/>
    </source>
</evidence>
<evidence type="ECO:0000256" key="5">
    <source>
        <dbReference type="ARBA" id="ARBA00022679"/>
    </source>
</evidence>
<dbReference type="Gene3D" id="3.40.50.300">
    <property type="entry name" value="P-loop containing nucleotide triphosphate hydrolases"/>
    <property type="match status" value="1"/>
</dbReference>
<dbReference type="InterPro" id="IPR027417">
    <property type="entry name" value="P-loop_NTPase"/>
</dbReference>
<dbReference type="InterPro" id="IPR006016">
    <property type="entry name" value="UspA"/>
</dbReference>
<evidence type="ECO:0000256" key="8">
    <source>
        <dbReference type="ARBA" id="ARBA00022777"/>
    </source>
</evidence>
<feature type="domain" description="Histidine kinase" evidence="14">
    <location>
        <begin position="653"/>
        <end position="867"/>
    </location>
</feature>
<evidence type="ECO:0000256" key="13">
    <source>
        <dbReference type="SAM" id="Phobius"/>
    </source>
</evidence>
<evidence type="ECO:0000259" key="14">
    <source>
        <dbReference type="PROSITE" id="PS50109"/>
    </source>
</evidence>
<dbReference type="Gene3D" id="3.40.50.620">
    <property type="entry name" value="HUPs"/>
    <property type="match status" value="1"/>
</dbReference>
<dbReference type="CDD" id="cd00082">
    <property type="entry name" value="HisKA"/>
    <property type="match status" value="1"/>
</dbReference>
<reference evidence="15 16" key="1">
    <citation type="submission" date="2021-11" db="EMBL/GenBank/DDBJ databases">
        <authorList>
            <person name="Depoorter E."/>
        </authorList>
    </citation>
    <scope>NUCLEOTIDE SEQUENCE [LARGE SCALE GENOMIC DNA]</scope>
    <source>
        <strain evidence="15 16">LMG 24289</strain>
    </source>
</reference>
<keyword evidence="4" id="KW-0597">Phosphoprotein</keyword>
<dbReference type="InterPro" id="IPR052023">
    <property type="entry name" value="Histidine_kinase_KdpD"/>
</dbReference>
<evidence type="ECO:0000256" key="1">
    <source>
        <dbReference type="ARBA" id="ARBA00000085"/>
    </source>
</evidence>
<dbReference type="InterPro" id="IPR029016">
    <property type="entry name" value="GAF-like_dom_sf"/>
</dbReference>
<comment type="catalytic activity">
    <reaction evidence="1">
        <text>ATP + protein L-histidine = ADP + protein N-phospho-L-histidine.</text>
        <dbReference type="EC" id="2.7.13.3"/>
    </reaction>
</comment>
<dbReference type="Gene3D" id="3.30.565.10">
    <property type="entry name" value="Histidine kinase-like ATPase, C-terminal domain"/>
    <property type="match status" value="1"/>
</dbReference>
<dbReference type="Gene3D" id="1.10.287.130">
    <property type="match status" value="1"/>
</dbReference>
<dbReference type="PANTHER" id="PTHR45569">
    <property type="entry name" value="SENSOR PROTEIN KDPD"/>
    <property type="match status" value="1"/>
</dbReference>
<dbReference type="Gene3D" id="1.20.120.620">
    <property type="entry name" value="Backbone structure of the membrane domain of e. Coli histidine kinase receptor kdpd"/>
    <property type="match status" value="1"/>
</dbReference>
<comment type="caution">
    <text evidence="15">The sequence shown here is derived from an EMBL/GenBank/DDBJ whole genome shotgun (WGS) entry which is preliminary data.</text>
</comment>
<evidence type="ECO:0000256" key="11">
    <source>
        <dbReference type="ARBA" id="ARBA00023012"/>
    </source>
</evidence>
<dbReference type="InterPro" id="IPR036097">
    <property type="entry name" value="HisK_dim/P_sf"/>
</dbReference>
<sequence>MVKDARTWLDEINASATKRGRLKIFLGYAAGVGKTYRMLEEGHALLEAGVDVVIGYIETHQRVETQALVAGFEVVTGTDHQYRETVITELSVKNIIVRQPDVVIIDELAHTNSSSWNRKRYQDIEEILSSGISVYTALNVQHLESLHELIKLITNVDVKETVPDSFITQADNLELIDIEPRVLLNRLEAGKIYRKLQAQLAAQNFFKLAHLTQLREIALQQVTRQVSQHNSKNGQQTRHFLVAISESPNAINAIHWAYRQAQAFDAPWTAVYVNTHEHYLPTDTLKANLKVVQELGGEVAMLTGASVSDALIQYMQEIKISNLVIGKHTQRNWQGIFQQNIEGKIMNAIPFVDIQIIPGITQPTTWQARWLPIRNKLKQIQMTDFVVAGTFLMLATVVNLMLHSLVAENSIKIMVYFSAVVLISRFTKGYVAGIISSLVSVALFDYLFVQPVFSLKIAQSYYGIVFVIMIVTTNIISGLTSKLTAQMKYSVKEAKRSAILSDLSTTLIGLNEPQAMSQKLADVLSEYFGHHVQIYYSRNQSVVSHHSQTQEFVLDANNHEIIQWVWHHNQAAGNGTETLSGRKLFYLPISFKQRPLAVLVVNGREFNYRERLELGIFLFPLALALDNYYLEQEKHRIALDNANNQLKSDLLRSISHDLRTPITSIIASTDHLLTRDNLTADDQLLLKNINKESNWLVQMIENILTITKISQGKVNLKRTPEVLEDVIFAAEEKFKWINPGFKMQFKVPDQLIWLDIDNNLFQQVLINLFDNAQKHGDDSQVVNVLVRPHLTTVDIVIQNYGAHFSEQQMQQLGRIQSELNSQKLDKKRGLGIGLFLCQTIIHLHHGQLTFSNWQAGPQVIITLPIKEPSDA</sequence>
<keyword evidence="9" id="KW-0067">ATP-binding</keyword>
<dbReference type="InterPro" id="IPR025201">
    <property type="entry name" value="KdpD_TM"/>
</dbReference>
<dbReference type="SMART" id="SM00387">
    <property type="entry name" value="HATPase_c"/>
    <property type="match status" value="1"/>
</dbReference>
<name>A0ABM8Z4W9_9LACO</name>
<keyword evidence="8" id="KW-0418">Kinase</keyword>
<dbReference type="Pfam" id="PF00512">
    <property type="entry name" value="HisKA"/>
    <property type="match status" value="1"/>
</dbReference>
<keyword evidence="6 13" id="KW-0812">Transmembrane</keyword>
<evidence type="ECO:0000256" key="7">
    <source>
        <dbReference type="ARBA" id="ARBA00022741"/>
    </source>
</evidence>
<dbReference type="SUPFAM" id="SSF55874">
    <property type="entry name" value="ATPase domain of HSP90 chaperone/DNA topoisomerase II/histidine kinase"/>
    <property type="match status" value="1"/>
</dbReference>
<dbReference type="InterPro" id="IPR003852">
    <property type="entry name" value="Sig_transdc_His_kinase_KdpD_N"/>
</dbReference>
<evidence type="ECO:0000256" key="2">
    <source>
        <dbReference type="ARBA" id="ARBA00004141"/>
    </source>
</evidence>
<organism evidence="15 16">
    <name type="scientific">Periweissella fabaria</name>
    <dbReference type="NCBI Taxonomy" id="546157"/>
    <lineage>
        <taxon>Bacteria</taxon>
        <taxon>Bacillati</taxon>
        <taxon>Bacillota</taxon>
        <taxon>Bacilli</taxon>
        <taxon>Lactobacillales</taxon>
        <taxon>Lactobacillaceae</taxon>
        <taxon>Periweissella</taxon>
    </lineage>
</organism>
<dbReference type="PROSITE" id="PS50109">
    <property type="entry name" value="HIS_KIN"/>
    <property type="match status" value="1"/>
</dbReference>
<keyword evidence="11" id="KW-0902">Two-component regulatory system</keyword>
<evidence type="ECO:0000313" key="15">
    <source>
        <dbReference type="EMBL" id="CAH0416431.1"/>
    </source>
</evidence>
<dbReference type="GO" id="GO:0004673">
    <property type="term" value="F:protein histidine kinase activity"/>
    <property type="evidence" value="ECO:0007669"/>
    <property type="project" value="UniProtKB-EC"/>
</dbReference>
<dbReference type="SUPFAM" id="SSF52402">
    <property type="entry name" value="Adenine nucleotide alpha hydrolases-like"/>
    <property type="match status" value="1"/>
</dbReference>
<dbReference type="InterPro" id="IPR003594">
    <property type="entry name" value="HATPase_dom"/>
</dbReference>
<dbReference type="Pfam" id="PF02702">
    <property type="entry name" value="KdpD"/>
    <property type="match status" value="1"/>
</dbReference>
<dbReference type="PANTHER" id="PTHR45569:SF1">
    <property type="entry name" value="SENSOR PROTEIN KDPD"/>
    <property type="match status" value="1"/>
</dbReference>
<keyword evidence="10 13" id="KW-1133">Transmembrane helix</keyword>
<feature type="transmembrane region" description="Helical" evidence="13">
    <location>
        <begin position="461"/>
        <end position="480"/>
    </location>
</feature>
<keyword evidence="12 13" id="KW-0472">Membrane</keyword>
<evidence type="ECO:0000256" key="9">
    <source>
        <dbReference type="ARBA" id="ARBA00022840"/>
    </source>
</evidence>
<dbReference type="Pfam" id="PF13493">
    <property type="entry name" value="DUF4118"/>
    <property type="match status" value="1"/>
</dbReference>
<keyword evidence="7" id="KW-0547">Nucleotide-binding</keyword>
<dbReference type="InterPro" id="IPR014729">
    <property type="entry name" value="Rossmann-like_a/b/a_fold"/>
</dbReference>
<protein>
    <recommendedName>
        <fullName evidence="3">histidine kinase</fullName>
        <ecNumber evidence="3">2.7.13.3</ecNumber>
    </recommendedName>
</protein>
<dbReference type="Gene3D" id="3.30.450.40">
    <property type="match status" value="1"/>
</dbReference>
<dbReference type="EC" id="2.7.13.3" evidence="3"/>
<feature type="transmembrane region" description="Helical" evidence="13">
    <location>
        <begin position="429"/>
        <end position="449"/>
    </location>
</feature>
<gene>
    <name evidence="15" type="primary">kdpD</name>
    <name evidence="15" type="ORF">WFA24289_00735</name>
</gene>
<dbReference type="InterPro" id="IPR036890">
    <property type="entry name" value="HATPase_C_sf"/>
</dbReference>
<dbReference type="EMBL" id="CAKKNS010000002">
    <property type="protein sequence ID" value="CAH0416431.1"/>
    <property type="molecule type" value="Genomic_DNA"/>
</dbReference>
<keyword evidence="5 15" id="KW-0808">Transferase</keyword>
<dbReference type="Proteomes" id="UP000789707">
    <property type="component" value="Unassembled WGS sequence"/>
</dbReference>